<keyword evidence="3" id="KW-1185">Reference proteome</keyword>
<dbReference type="SUPFAM" id="SSF56281">
    <property type="entry name" value="Metallo-hydrolase/oxidoreductase"/>
    <property type="match status" value="1"/>
</dbReference>
<protein>
    <submittedName>
        <fullName evidence="2">Hydroxyacylglutathione hydrolase</fullName>
        <ecNumber evidence="2">3.1.2.6</ecNumber>
    </submittedName>
</protein>
<dbReference type="Pfam" id="PF17778">
    <property type="entry name" value="WHD_BLACT"/>
    <property type="match status" value="1"/>
</dbReference>
<sequence length="303" mass="32436">MDMAKRETPVPGQVETLRPGLRRLLASNPSPFTGPGTNSYLLGTRDIAVIDPGPDDPAHLQALLGALEPGQRITHILVTHAHLDHSPLARPLANATGAPILAYGDAEAGRSAIMQDLAARSSIGGGEGVDSTFVPDIEVPDNAVIVAGDQRLRALWTPGHFGNHLCFDWDGTVFTGDLVMGWATSLVSPPDGDLTDFMASCRRLRSLPANLYLPGHGAEITDPHGRLDWLLQHRTQRETDILEALAGGPAAPMQLAERIYSEVAPALLPAAMRNVLAHLIDLTSRNLVEPLGPLQADADFRRL</sequence>
<dbReference type="Gene3D" id="1.10.10.10">
    <property type="entry name" value="Winged helix-like DNA-binding domain superfamily/Winged helix DNA-binding domain"/>
    <property type="match status" value="1"/>
</dbReference>
<dbReference type="InterPro" id="IPR036388">
    <property type="entry name" value="WH-like_DNA-bd_sf"/>
</dbReference>
<dbReference type="EC" id="3.1.2.6" evidence="2"/>
<organism evidence="2 3">
    <name type="scientific">Pseudooceanicola algae</name>
    <dbReference type="NCBI Taxonomy" id="1537215"/>
    <lineage>
        <taxon>Bacteria</taxon>
        <taxon>Pseudomonadati</taxon>
        <taxon>Pseudomonadota</taxon>
        <taxon>Alphaproteobacteria</taxon>
        <taxon>Rhodobacterales</taxon>
        <taxon>Paracoccaceae</taxon>
        <taxon>Pseudooceanicola</taxon>
    </lineage>
</organism>
<dbReference type="PANTHER" id="PTHR23131:SF0">
    <property type="entry name" value="ENDORIBONUCLEASE LACTB2"/>
    <property type="match status" value="1"/>
</dbReference>
<feature type="domain" description="Metallo-beta-lactamase" evidence="1">
    <location>
        <begin position="36"/>
        <end position="216"/>
    </location>
</feature>
<evidence type="ECO:0000259" key="1">
    <source>
        <dbReference type="SMART" id="SM00849"/>
    </source>
</evidence>
<dbReference type="SMART" id="SM00849">
    <property type="entry name" value="Lactamase_B"/>
    <property type="match status" value="1"/>
</dbReference>
<gene>
    <name evidence="2" type="primary">gloB_1</name>
    <name evidence="2" type="ORF">PSAL_008840</name>
</gene>
<accession>A0A418SEB6</accession>
<reference evidence="2 3" key="1">
    <citation type="submission" date="2020-08" db="EMBL/GenBank/DDBJ databases">
        <title>Genome sequence of Rhodobacteraceae bacterium Lw-13e.</title>
        <authorList>
            <person name="Poehlein A."/>
            <person name="Wolter L."/>
            <person name="Daniel R."/>
            <person name="Brinkhoff T."/>
        </authorList>
    </citation>
    <scope>NUCLEOTIDE SEQUENCE [LARGE SCALE GENOMIC DNA]</scope>
    <source>
        <strain evidence="2 3">Lw-13e</strain>
    </source>
</reference>
<dbReference type="Gene3D" id="3.60.15.10">
    <property type="entry name" value="Ribonuclease Z/Hydroxyacylglutathione hydrolase-like"/>
    <property type="match status" value="1"/>
</dbReference>
<dbReference type="CDD" id="cd16278">
    <property type="entry name" value="metallo-hydrolase-like_MBL-fold"/>
    <property type="match status" value="1"/>
</dbReference>
<dbReference type="RefSeq" id="WP_119840060.1">
    <property type="nucleotide sequence ID" value="NZ_CP060436.1"/>
</dbReference>
<dbReference type="Pfam" id="PF00753">
    <property type="entry name" value="Lactamase_B"/>
    <property type="match status" value="1"/>
</dbReference>
<dbReference type="InterPro" id="IPR001279">
    <property type="entry name" value="Metallo-B-lactamas"/>
</dbReference>
<proteinExistence type="predicted"/>
<name>A0A418SEB6_9RHOB</name>
<dbReference type="AlphaFoldDB" id="A0A418SEB6"/>
<evidence type="ECO:0000313" key="2">
    <source>
        <dbReference type="EMBL" id="QPM89660.1"/>
    </source>
</evidence>
<dbReference type="GO" id="GO:0004416">
    <property type="term" value="F:hydroxyacylglutathione hydrolase activity"/>
    <property type="evidence" value="ECO:0007669"/>
    <property type="project" value="UniProtKB-EC"/>
</dbReference>
<dbReference type="EMBL" id="CP060436">
    <property type="protein sequence ID" value="QPM89660.1"/>
    <property type="molecule type" value="Genomic_DNA"/>
</dbReference>
<dbReference type="Proteomes" id="UP000283786">
    <property type="component" value="Chromosome"/>
</dbReference>
<dbReference type="PANTHER" id="PTHR23131">
    <property type="entry name" value="ENDORIBONUCLEASE LACTB2"/>
    <property type="match status" value="1"/>
</dbReference>
<evidence type="ECO:0000313" key="3">
    <source>
        <dbReference type="Proteomes" id="UP000283786"/>
    </source>
</evidence>
<dbReference type="InterPro" id="IPR041516">
    <property type="entry name" value="LACTB2_WH"/>
</dbReference>
<dbReference type="KEGG" id="palw:PSAL_008840"/>
<dbReference type="InterPro" id="IPR050662">
    <property type="entry name" value="Sec-metab_biosynth-thioest"/>
</dbReference>
<keyword evidence="2" id="KW-0378">Hydrolase</keyword>
<dbReference type="InterPro" id="IPR036866">
    <property type="entry name" value="RibonucZ/Hydroxyglut_hydro"/>
</dbReference>
<dbReference type="OrthoDB" id="9788263at2"/>